<comment type="caution">
    <text evidence="2">The sequence shown here is derived from an EMBL/GenBank/DDBJ whole genome shotgun (WGS) entry which is preliminary data.</text>
</comment>
<sequence>MPLPALQTLLLLLITLAWPAFAVAAPRPLLNDYTHQAWTELDGAPVSVTKFAQGSDGWLWIGSPTGLYRYDGVRFERVDKVHGHPLESGNIMGLTTARDGALWVGYRVGGISVFRPNGARTYGEDDGLHPAGVMHLEAAPDGALWAAMRDGVAVLAPGATRFRYLGEEVGLPSVGVFQILFARDGTTWVGTNTGAYFRPPGAARFSHAWPRHALVWLCEAPDGTVWGNDFKQGYYRIRTAPPAAATPAAPELQGFGMRFDRRGTMWLMHPDGIERVADPANPGLQDQRLSKLNGISGGMLSASFEDREGNLWFGTLGGIDRLRPNRLRTMPVDRELEYPALVAMPSGEIRVGDYTDRPWRQGPDGATVPGMSGALTASYTAPDGTLWLGGMEGVQRRDPDGAWTTIPFPHQGMRVHAMQQDRDGALWASFNAATGVHKLVDGKWGCSRVACPAYPKSSQRRWRATARAGCGWPICAAALPSSTAPRYASWARTRVCNWAPCCWCTLTPVPAPARCGRAARPAWPCTVMAAS</sequence>
<dbReference type="EMBL" id="BMWW01000014">
    <property type="protein sequence ID" value="GGZ09989.1"/>
    <property type="molecule type" value="Genomic_DNA"/>
</dbReference>
<gene>
    <name evidence="2" type="ORF">GCM10007388_49340</name>
</gene>
<evidence type="ECO:0000313" key="3">
    <source>
        <dbReference type="Proteomes" id="UP000619512"/>
    </source>
</evidence>
<dbReference type="Proteomes" id="UP000619512">
    <property type="component" value="Unassembled WGS sequence"/>
</dbReference>
<reference evidence="2" key="2">
    <citation type="submission" date="2022-12" db="EMBL/GenBank/DDBJ databases">
        <authorList>
            <person name="Sun Q."/>
            <person name="Kim S."/>
        </authorList>
    </citation>
    <scope>NUCLEOTIDE SEQUENCE</scope>
    <source>
        <strain evidence="2">KCTC 12344</strain>
    </source>
</reference>
<accession>A0AA87YI75</accession>
<feature type="chain" id="PRO_5041713015" description="Histidine kinase" evidence="1">
    <location>
        <begin position="25"/>
        <end position="531"/>
    </location>
</feature>
<protein>
    <recommendedName>
        <fullName evidence="4">Histidine kinase</fullName>
    </recommendedName>
</protein>
<name>A0AA87YI75_9BURK</name>
<dbReference type="RefSeq" id="WP_229466441.1">
    <property type="nucleotide sequence ID" value="NZ_BMWW01000014.1"/>
</dbReference>
<dbReference type="AlphaFoldDB" id="A0AA87YI75"/>
<dbReference type="InterPro" id="IPR015943">
    <property type="entry name" value="WD40/YVTN_repeat-like_dom_sf"/>
</dbReference>
<dbReference type="Gene3D" id="2.130.10.10">
    <property type="entry name" value="YVTN repeat-like/Quinoprotein amine dehydrogenase"/>
    <property type="match status" value="2"/>
</dbReference>
<evidence type="ECO:0000256" key="1">
    <source>
        <dbReference type="SAM" id="SignalP"/>
    </source>
</evidence>
<proteinExistence type="predicted"/>
<organism evidence="2 3">
    <name type="scientific">Pseudoduganella plicata</name>
    <dbReference type="NCBI Taxonomy" id="321984"/>
    <lineage>
        <taxon>Bacteria</taxon>
        <taxon>Pseudomonadati</taxon>
        <taxon>Pseudomonadota</taxon>
        <taxon>Betaproteobacteria</taxon>
        <taxon>Burkholderiales</taxon>
        <taxon>Oxalobacteraceae</taxon>
        <taxon>Telluria group</taxon>
        <taxon>Pseudoduganella</taxon>
    </lineage>
</organism>
<keyword evidence="1" id="KW-0732">Signal</keyword>
<evidence type="ECO:0000313" key="2">
    <source>
        <dbReference type="EMBL" id="GGZ09989.1"/>
    </source>
</evidence>
<evidence type="ECO:0008006" key="4">
    <source>
        <dbReference type="Google" id="ProtNLM"/>
    </source>
</evidence>
<reference evidence="2" key="1">
    <citation type="journal article" date="2014" name="Int. J. Syst. Evol. Microbiol.">
        <title>Complete genome sequence of Corynebacterium casei LMG S-19264T (=DSM 44701T), isolated from a smear-ripened cheese.</title>
        <authorList>
            <consortium name="US DOE Joint Genome Institute (JGI-PGF)"/>
            <person name="Walter F."/>
            <person name="Albersmeier A."/>
            <person name="Kalinowski J."/>
            <person name="Ruckert C."/>
        </authorList>
    </citation>
    <scope>NUCLEOTIDE SEQUENCE</scope>
    <source>
        <strain evidence="2">KCTC 12344</strain>
    </source>
</reference>
<feature type="signal peptide" evidence="1">
    <location>
        <begin position="1"/>
        <end position="24"/>
    </location>
</feature>
<dbReference type="SUPFAM" id="SSF63829">
    <property type="entry name" value="Calcium-dependent phosphotriesterase"/>
    <property type="match status" value="2"/>
</dbReference>